<dbReference type="PANTHER" id="PTHR43283:SF14">
    <property type="entry name" value="BLL8153 PROTEIN"/>
    <property type="match status" value="1"/>
</dbReference>
<name>A0A0B4XQU1_9GAMM</name>
<dbReference type="EMBL" id="CP004387">
    <property type="protein sequence ID" value="AJD49165.1"/>
    <property type="molecule type" value="Genomic_DNA"/>
</dbReference>
<proteinExistence type="predicted"/>
<dbReference type="RefSeq" id="WP_008734102.1">
    <property type="nucleotide sequence ID" value="NZ_CP004387.1"/>
</dbReference>
<evidence type="ECO:0000313" key="2">
    <source>
        <dbReference type="EMBL" id="AJD49165.1"/>
    </source>
</evidence>
<dbReference type="AlphaFoldDB" id="A0A0B4XQU1"/>
<dbReference type="HOGENOM" id="CLU_030169_0_2_6"/>
<dbReference type="STRING" id="391936.S7S_13765"/>
<dbReference type="Pfam" id="PF00144">
    <property type="entry name" value="Beta-lactamase"/>
    <property type="match status" value="1"/>
</dbReference>
<dbReference type="Gene3D" id="3.40.710.10">
    <property type="entry name" value="DD-peptidase/beta-lactamase superfamily"/>
    <property type="match status" value="1"/>
</dbReference>
<dbReference type="InterPro" id="IPR050789">
    <property type="entry name" value="Diverse_Enzym_Activities"/>
</dbReference>
<protein>
    <submittedName>
        <fullName evidence="2">Beta-lactamase</fullName>
    </submittedName>
</protein>
<feature type="domain" description="Beta-lactamase-related" evidence="1">
    <location>
        <begin position="87"/>
        <end position="369"/>
    </location>
</feature>
<dbReference type="OrthoDB" id="9814204at2"/>
<accession>A0A0B4XQU1</accession>
<dbReference type="InterPro" id="IPR001466">
    <property type="entry name" value="Beta-lactam-related"/>
</dbReference>
<keyword evidence="3" id="KW-1185">Reference proteome</keyword>
<dbReference type="PANTHER" id="PTHR43283">
    <property type="entry name" value="BETA-LACTAMASE-RELATED"/>
    <property type="match status" value="1"/>
</dbReference>
<dbReference type="KEGG" id="apac:S7S_13765"/>
<evidence type="ECO:0000259" key="1">
    <source>
        <dbReference type="Pfam" id="PF00144"/>
    </source>
</evidence>
<gene>
    <name evidence="2" type="ORF">S7S_13765</name>
</gene>
<sequence length="395" mass="44603">MRLRYLILLAALLCAGLLWWFRPWTSFSPHNLNNLMHPDTRVENFRHMDRIFPSVPMPASDHPVSFPRAAGQLPATFEHAGRTVAVQEFLQRTDTTGLMVLKDGVIRAEEYFQGASETSRFTSWSIAKTVVATLVAIAHGEGHIRSLDDPAKTYVPALDGKAWGEVTVRNLLRMATGIQFEELYDKPFSDIKLLFYRVFLIGTPVHDVIRDLPAEGPQGERFHYISPTTQILAWVLAGAVGEPVSQYAHRALWQPLGMQDDGFWNLDNGGTELAFCCLNISVRDYAKLGQLYLQQGQWQGRQLLPAGWVREATRRPEPWLAAGHGYPERGYGYHIWVPKDPDQEYFANGVWGQHVWISEKHNVVIVKTSVDPDFQQHMAEAISFLRAVSTEIGGP</sequence>
<dbReference type="SUPFAM" id="SSF56601">
    <property type="entry name" value="beta-lactamase/transpeptidase-like"/>
    <property type="match status" value="1"/>
</dbReference>
<dbReference type="Proteomes" id="UP000006764">
    <property type="component" value="Chromosome"/>
</dbReference>
<reference evidence="2 3" key="1">
    <citation type="journal article" date="2012" name="J. Bacteriol.">
        <title>Genome sequence of an alkane-degrading bacterium, Alcanivorax pacificus type strain W11-5, isolated from deep sea sediment.</title>
        <authorList>
            <person name="Lai Q."/>
            <person name="Shao Z."/>
        </authorList>
    </citation>
    <scope>NUCLEOTIDE SEQUENCE [LARGE SCALE GENOMIC DNA]</scope>
    <source>
        <strain evidence="2 3">W11-5</strain>
    </source>
</reference>
<dbReference type="InterPro" id="IPR012338">
    <property type="entry name" value="Beta-lactam/transpept-like"/>
</dbReference>
<organism evidence="2 3">
    <name type="scientific">Isoalcanivorax pacificus W11-5</name>
    <dbReference type="NCBI Taxonomy" id="391936"/>
    <lineage>
        <taxon>Bacteria</taxon>
        <taxon>Pseudomonadati</taxon>
        <taxon>Pseudomonadota</taxon>
        <taxon>Gammaproteobacteria</taxon>
        <taxon>Oceanospirillales</taxon>
        <taxon>Alcanivoracaceae</taxon>
        <taxon>Isoalcanivorax</taxon>
    </lineage>
</organism>
<evidence type="ECO:0000313" key="3">
    <source>
        <dbReference type="Proteomes" id="UP000006764"/>
    </source>
</evidence>